<evidence type="ECO:0000313" key="3">
    <source>
        <dbReference type="Proteomes" id="UP000027222"/>
    </source>
</evidence>
<evidence type="ECO:0000313" key="2">
    <source>
        <dbReference type="EMBL" id="KDR72066.1"/>
    </source>
</evidence>
<dbReference type="Gene3D" id="3.40.970.10">
    <property type="entry name" value="Ribonuclease H1, N-terminal domain"/>
    <property type="match status" value="1"/>
</dbReference>
<sequence>MHSDPPSSEVSSTVASAADRADAVLATCLRQLSFAVQDVQFAVNRLHFVVDTDTRVEDTLRALNVIFSPTDPPADVPAAPAASRAGIDEDPVIVTASDATDFSSSSSVDATVPGEGTAGEAIKWYAVVVGRRPGVYRGSASITSNVQRISGSQVLRCGTEAEAEELFNAALDAGQVEKVTSVVTRTAMTRADFV</sequence>
<evidence type="ECO:0000259" key="1">
    <source>
        <dbReference type="Pfam" id="PF01693"/>
    </source>
</evidence>
<keyword evidence="3" id="KW-1185">Reference proteome</keyword>
<dbReference type="InterPro" id="IPR037056">
    <property type="entry name" value="RNase_H1_N_sf"/>
</dbReference>
<name>A0A067SME3_GALM3</name>
<feature type="domain" description="Ribonuclease H1 N-terminal" evidence="1">
    <location>
        <begin position="123"/>
        <end position="165"/>
    </location>
</feature>
<proteinExistence type="predicted"/>
<dbReference type="InterPro" id="IPR009027">
    <property type="entry name" value="Ribosomal_bL9/RNase_H1_N"/>
</dbReference>
<protein>
    <recommendedName>
        <fullName evidence="1">Ribonuclease H1 N-terminal domain-containing protein</fullName>
    </recommendedName>
</protein>
<dbReference type="AlphaFoldDB" id="A0A067SME3"/>
<dbReference type="Proteomes" id="UP000027222">
    <property type="component" value="Unassembled WGS sequence"/>
</dbReference>
<dbReference type="Pfam" id="PF01693">
    <property type="entry name" value="Cauli_VI"/>
    <property type="match status" value="1"/>
</dbReference>
<gene>
    <name evidence="2" type="ORF">GALMADRAFT_213514</name>
</gene>
<organism evidence="2 3">
    <name type="scientific">Galerina marginata (strain CBS 339.88)</name>
    <dbReference type="NCBI Taxonomy" id="685588"/>
    <lineage>
        <taxon>Eukaryota</taxon>
        <taxon>Fungi</taxon>
        <taxon>Dikarya</taxon>
        <taxon>Basidiomycota</taxon>
        <taxon>Agaricomycotina</taxon>
        <taxon>Agaricomycetes</taxon>
        <taxon>Agaricomycetidae</taxon>
        <taxon>Agaricales</taxon>
        <taxon>Agaricineae</taxon>
        <taxon>Strophariaceae</taxon>
        <taxon>Galerina</taxon>
    </lineage>
</organism>
<dbReference type="SUPFAM" id="SSF55658">
    <property type="entry name" value="L9 N-domain-like"/>
    <property type="match status" value="1"/>
</dbReference>
<reference evidence="3" key="1">
    <citation type="journal article" date="2014" name="Proc. Natl. Acad. Sci. U.S.A.">
        <title>Extensive sampling of basidiomycete genomes demonstrates inadequacy of the white-rot/brown-rot paradigm for wood decay fungi.</title>
        <authorList>
            <person name="Riley R."/>
            <person name="Salamov A.A."/>
            <person name="Brown D.W."/>
            <person name="Nagy L.G."/>
            <person name="Floudas D."/>
            <person name="Held B.W."/>
            <person name="Levasseur A."/>
            <person name="Lombard V."/>
            <person name="Morin E."/>
            <person name="Otillar R."/>
            <person name="Lindquist E.A."/>
            <person name="Sun H."/>
            <person name="LaButti K.M."/>
            <person name="Schmutz J."/>
            <person name="Jabbour D."/>
            <person name="Luo H."/>
            <person name="Baker S.E."/>
            <person name="Pisabarro A.G."/>
            <person name="Walton J.D."/>
            <person name="Blanchette R.A."/>
            <person name="Henrissat B."/>
            <person name="Martin F."/>
            <person name="Cullen D."/>
            <person name="Hibbett D.S."/>
            <person name="Grigoriev I.V."/>
        </authorList>
    </citation>
    <scope>NUCLEOTIDE SEQUENCE [LARGE SCALE GENOMIC DNA]</scope>
    <source>
        <strain evidence="3">CBS 339.88</strain>
    </source>
</reference>
<accession>A0A067SME3</accession>
<dbReference type="InterPro" id="IPR011320">
    <property type="entry name" value="RNase_H1_N"/>
</dbReference>
<dbReference type="EMBL" id="KL142390">
    <property type="protein sequence ID" value="KDR72066.1"/>
    <property type="molecule type" value="Genomic_DNA"/>
</dbReference>
<dbReference type="HOGENOM" id="CLU_1402528_0_0_1"/>